<reference evidence="2 3" key="1">
    <citation type="submission" date="2016-07" db="EMBL/GenBank/DDBJ databases">
        <title>Genomic analysis of zinc-resistant bacterium Mucilaginibacter pedocola TBZ30.</title>
        <authorList>
            <person name="Huang J."/>
            <person name="Tang J."/>
        </authorList>
    </citation>
    <scope>NUCLEOTIDE SEQUENCE [LARGE SCALE GENOMIC DNA]</scope>
    <source>
        <strain evidence="2 3">TBZ30</strain>
    </source>
</reference>
<sequence>MKSDLDLIIEFYEEEKRALEQGIKEALAERDYEEVYYRGEALNSVEGQLHRMNSLKDPLYEKKMQISRLTESAEGMGIDDRLKEYFMEAIMQTIANKERSLEELLERKAELIDTQELDDALFWLYEQKCRAFGFCFPHRDGSLCLLFELTAQKVLLISVDVKDITSDYDPEDLEEKQIHLFENLGFRYDHQKGSLVYKYDMNNFKGAWDIKIMLSRIVYDIGYFGQDKQGTIEFYD</sequence>
<dbReference type="RefSeq" id="WP_078345967.1">
    <property type="nucleotide sequence ID" value="NZ_MBTF01000001.1"/>
</dbReference>
<accession>A0A1S9PMH3</accession>
<dbReference type="OrthoDB" id="661307at2"/>
<keyword evidence="1" id="KW-0175">Coiled coil</keyword>
<keyword evidence="3" id="KW-1185">Reference proteome</keyword>
<comment type="caution">
    <text evidence="2">The sequence shown here is derived from an EMBL/GenBank/DDBJ whole genome shotgun (WGS) entry which is preliminary data.</text>
</comment>
<evidence type="ECO:0000256" key="1">
    <source>
        <dbReference type="SAM" id="Coils"/>
    </source>
</evidence>
<feature type="coiled-coil region" evidence="1">
    <location>
        <begin position="87"/>
        <end position="114"/>
    </location>
</feature>
<dbReference type="STRING" id="1792845.BC343_01585"/>
<dbReference type="Proteomes" id="UP000189739">
    <property type="component" value="Unassembled WGS sequence"/>
</dbReference>
<organism evidence="2 3">
    <name type="scientific">Mucilaginibacter pedocola</name>
    <dbReference type="NCBI Taxonomy" id="1792845"/>
    <lineage>
        <taxon>Bacteria</taxon>
        <taxon>Pseudomonadati</taxon>
        <taxon>Bacteroidota</taxon>
        <taxon>Sphingobacteriia</taxon>
        <taxon>Sphingobacteriales</taxon>
        <taxon>Sphingobacteriaceae</taxon>
        <taxon>Mucilaginibacter</taxon>
    </lineage>
</organism>
<protein>
    <submittedName>
        <fullName evidence="2">Uncharacterized protein</fullName>
    </submittedName>
</protein>
<gene>
    <name evidence="2" type="ORF">BC343_01585</name>
</gene>
<evidence type="ECO:0000313" key="3">
    <source>
        <dbReference type="Proteomes" id="UP000189739"/>
    </source>
</evidence>
<dbReference type="AlphaFoldDB" id="A0A1S9PMH3"/>
<name>A0A1S9PMH3_9SPHI</name>
<dbReference type="EMBL" id="MBTF01000001">
    <property type="protein sequence ID" value="OOQ61788.1"/>
    <property type="molecule type" value="Genomic_DNA"/>
</dbReference>
<evidence type="ECO:0000313" key="2">
    <source>
        <dbReference type="EMBL" id="OOQ61788.1"/>
    </source>
</evidence>
<proteinExistence type="predicted"/>